<comment type="similarity">
    <text evidence="1">In the N-terminal section; belongs to the zinc metallo-hydrolase group 3 family.</text>
</comment>
<dbReference type="PIRSF" id="PIRSF005243">
    <property type="entry name" value="ROO"/>
    <property type="match status" value="1"/>
</dbReference>
<accession>A0A1I5LVQ4</accession>
<dbReference type="Gene3D" id="3.60.15.10">
    <property type="entry name" value="Ribonuclease Z/Hydroxyacylglutathione hydrolase-like"/>
    <property type="match status" value="1"/>
</dbReference>
<dbReference type="PANTHER" id="PTHR43717:SF1">
    <property type="entry name" value="ANAEROBIC NITRIC OXIDE REDUCTASE FLAVORUBREDOXIN"/>
    <property type="match status" value="1"/>
</dbReference>
<evidence type="ECO:0000313" key="4">
    <source>
        <dbReference type="Proteomes" id="UP000586254"/>
    </source>
</evidence>
<dbReference type="InterPro" id="IPR029039">
    <property type="entry name" value="Flavoprotein-like_sf"/>
</dbReference>
<dbReference type="Gene3D" id="3.40.50.360">
    <property type="match status" value="1"/>
</dbReference>
<dbReference type="GO" id="GO:0016651">
    <property type="term" value="F:oxidoreductase activity, acting on NAD(P)H"/>
    <property type="evidence" value="ECO:0007669"/>
    <property type="project" value="UniProtKB-ARBA"/>
</dbReference>
<dbReference type="InterPro" id="IPR045761">
    <property type="entry name" value="ODP_dom"/>
</dbReference>
<dbReference type="InterPro" id="IPR008254">
    <property type="entry name" value="Flavodoxin/NO_synth"/>
</dbReference>
<feature type="domain" description="Flavodoxin-like" evidence="2">
    <location>
        <begin position="252"/>
        <end position="391"/>
    </location>
</feature>
<dbReference type="GO" id="GO:0010181">
    <property type="term" value="F:FMN binding"/>
    <property type="evidence" value="ECO:0007669"/>
    <property type="project" value="InterPro"/>
</dbReference>
<organism evidence="3 4">
    <name type="scientific">Eubacterium callanderi</name>
    <dbReference type="NCBI Taxonomy" id="53442"/>
    <lineage>
        <taxon>Bacteria</taxon>
        <taxon>Bacillati</taxon>
        <taxon>Bacillota</taxon>
        <taxon>Clostridia</taxon>
        <taxon>Eubacteriales</taxon>
        <taxon>Eubacteriaceae</taxon>
        <taxon>Eubacterium</taxon>
    </lineage>
</organism>
<dbReference type="CDD" id="cd07709">
    <property type="entry name" value="flavodiiron_proteins_MBL-fold"/>
    <property type="match status" value="1"/>
</dbReference>
<dbReference type="Pfam" id="PF19583">
    <property type="entry name" value="ODP"/>
    <property type="match status" value="1"/>
</dbReference>
<dbReference type="AlphaFoldDB" id="A0A1I5LVQ4"/>
<dbReference type="Proteomes" id="UP000586254">
    <property type="component" value="Unassembled WGS sequence"/>
</dbReference>
<dbReference type="InterPro" id="IPR016440">
    <property type="entry name" value="Rubredoxin-O_OxRdtase"/>
</dbReference>
<dbReference type="SUPFAM" id="SSF56281">
    <property type="entry name" value="Metallo-hydrolase/oxidoreductase"/>
    <property type="match status" value="1"/>
</dbReference>
<protein>
    <submittedName>
        <fullName evidence="3">FprA family A-type flavoprotein</fullName>
    </submittedName>
</protein>
<evidence type="ECO:0000313" key="3">
    <source>
        <dbReference type="EMBL" id="NZA39314.1"/>
    </source>
</evidence>
<dbReference type="EMBL" id="JACCKS010000018">
    <property type="protein sequence ID" value="NZA39314.1"/>
    <property type="molecule type" value="Genomic_DNA"/>
</dbReference>
<dbReference type="GO" id="GO:0009055">
    <property type="term" value="F:electron transfer activity"/>
    <property type="evidence" value="ECO:0007669"/>
    <property type="project" value="InterPro"/>
</dbReference>
<sequence length="395" mass="44439">MKTVQIKNDIYWVGVNDHETYLFEGMWPIDQDGVAYNAYIINDDKVAVVDTVKSFKQGEYIEKIKSVIGDKKVDYLIVNHMEPDHSSSIADLLAVYPDMQIIGNKKTFPIMKNFYNIDKNILEVADGDTLDLGHHELQFYMTPMVHWPESMVTYDATDKVLFSMDVFGSFGSTDGSIFDDENDVASYEDNTRRYYACIVGKVSGQAQKALQKLGPLDIQTICPSHGLIWRSNPGYIVDFYDRMSRYETEEGVVIAYGTMYGNTLHSAELLAGYLKDAGVKTVKLFDVSKTDISYIVSDMWKYKGLILGAPAYYGRIFPKMANLLYKVEEIGIKNHKVGFFTDFSWSNGADRYFNAFTEKAKADVVGDMVNVQGLADAEDEAKLKALADAMAAAIK</sequence>
<dbReference type="InterPro" id="IPR036866">
    <property type="entry name" value="RibonucZ/Hydroxyglut_hydro"/>
</dbReference>
<dbReference type="PROSITE" id="PS50902">
    <property type="entry name" value="FLAVODOXIN_LIKE"/>
    <property type="match status" value="1"/>
</dbReference>
<gene>
    <name evidence="3" type="ORF">H0N91_14545</name>
</gene>
<evidence type="ECO:0000256" key="1">
    <source>
        <dbReference type="ARBA" id="ARBA00007121"/>
    </source>
</evidence>
<dbReference type="PANTHER" id="PTHR43717">
    <property type="entry name" value="ANAEROBIC NITRIC OXIDE REDUCTASE FLAVORUBREDOXIN"/>
    <property type="match status" value="1"/>
</dbReference>
<name>A0A1I5LVQ4_9FIRM</name>
<comment type="caution">
    <text evidence="3">The sequence shown here is derived from an EMBL/GenBank/DDBJ whole genome shotgun (WGS) entry which is preliminary data.</text>
</comment>
<dbReference type="GO" id="GO:0046872">
    <property type="term" value="F:metal ion binding"/>
    <property type="evidence" value="ECO:0007669"/>
    <property type="project" value="InterPro"/>
</dbReference>
<dbReference type="SUPFAM" id="SSF52218">
    <property type="entry name" value="Flavoproteins"/>
    <property type="match status" value="1"/>
</dbReference>
<dbReference type="SMART" id="SM00849">
    <property type="entry name" value="Lactamase_B"/>
    <property type="match status" value="1"/>
</dbReference>
<dbReference type="RefSeq" id="WP_090413677.1">
    <property type="nucleotide sequence ID" value="NZ_CP132135.1"/>
</dbReference>
<reference evidence="3 4" key="1">
    <citation type="submission" date="2020-07" db="EMBL/GenBank/DDBJ databases">
        <title>Organ Donor 1.</title>
        <authorList>
            <person name="Marsh A.J."/>
            <person name="Azcarate-Peril M.A."/>
        </authorList>
    </citation>
    <scope>NUCLEOTIDE SEQUENCE [LARGE SCALE GENOMIC DNA]</scope>
    <source>
        <strain evidence="3 4">AMC0717</strain>
    </source>
</reference>
<dbReference type="Pfam" id="PF00258">
    <property type="entry name" value="Flavodoxin_1"/>
    <property type="match status" value="1"/>
</dbReference>
<dbReference type="InterPro" id="IPR001279">
    <property type="entry name" value="Metallo-B-lactamas"/>
</dbReference>
<evidence type="ECO:0000259" key="2">
    <source>
        <dbReference type="PROSITE" id="PS50902"/>
    </source>
</evidence>
<proteinExistence type="inferred from homology"/>